<feature type="domain" description="Restriction endonuclease type IV Mrr" evidence="2">
    <location>
        <begin position="156"/>
        <end position="275"/>
    </location>
</feature>
<keyword evidence="6" id="KW-1185">Reference proteome</keyword>
<sequence>MNFTDLSNKEQEKIMISEIIRNLKKLGGYATKRELLDAIKKGENTIDENFFEEEKVSQKSGKIYKPSDYTFNFSAKSLLITGYLSKPKQSTFELTELGRKVKLDEHFASDIQQKAIQFWKNEKKSKQFFKLSFEKELKHSLDDSKENWRVELTRTLKSMSPQKFETFARGLVKEMGVKLDEKIGVSYTNDGGLDGFGYITSTDDFRTNRVAIQAKRWENNVPSPEIDKFRGAMDKYNAEYGIFITTSDFSRSAIEAARQGTRVITLINGEDIADLVAKYKLHVREVTTYELGDFYHTED</sequence>
<dbReference type="EMBL" id="QRWZ01000012">
    <property type="protein sequence ID" value="RGT59954.1"/>
    <property type="molecule type" value="Genomic_DNA"/>
</dbReference>
<accession>A0A412PLT9</accession>
<evidence type="ECO:0000313" key="3">
    <source>
        <dbReference type="EMBL" id="MCW1042622.1"/>
    </source>
</evidence>
<keyword evidence="1" id="KW-0378">Hydrolase</keyword>
<dbReference type="SUPFAM" id="SSF52980">
    <property type="entry name" value="Restriction endonuclease-like"/>
    <property type="match status" value="1"/>
</dbReference>
<dbReference type="InterPro" id="IPR011856">
    <property type="entry name" value="tRNA_endonuc-like_dom_sf"/>
</dbReference>
<evidence type="ECO:0000313" key="5">
    <source>
        <dbReference type="Proteomes" id="UP000284046"/>
    </source>
</evidence>
<evidence type="ECO:0000313" key="6">
    <source>
        <dbReference type="Proteomes" id="UP001526076"/>
    </source>
</evidence>
<gene>
    <name evidence="4" type="ORF">DWX18_08560</name>
    <name evidence="3" type="ORF">OJ597_09375</name>
</gene>
<keyword evidence="4" id="KW-0540">Nuclease</keyword>
<dbReference type="GO" id="GO:0015666">
    <property type="term" value="F:restriction endodeoxyribonuclease activity"/>
    <property type="evidence" value="ECO:0007669"/>
    <property type="project" value="TreeGrafter"/>
</dbReference>
<dbReference type="AlphaFoldDB" id="A0A412PLT9"/>
<dbReference type="RefSeq" id="WP_024052331.1">
    <property type="nucleotide sequence ID" value="NZ_CP118046.1"/>
</dbReference>
<reference evidence="3 6" key="2">
    <citation type="submission" date="2022-10" db="EMBL/GenBank/DDBJ databases">
        <title>Comparative genomic study of S. anginosus.</title>
        <authorList>
            <person name="Prasad A."/>
            <person name="Ene A."/>
            <person name="Jablonska S."/>
            <person name="Du J."/>
            <person name="Wolfe A.J."/>
            <person name="Putonti C."/>
        </authorList>
    </citation>
    <scope>NUCLEOTIDE SEQUENCE [LARGE SCALE GENOMIC DNA]</scope>
    <source>
        <strain evidence="3 6">UMB9231</strain>
    </source>
</reference>
<dbReference type="InterPro" id="IPR011335">
    <property type="entry name" value="Restrct_endonuc-II-like"/>
</dbReference>
<evidence type="ECO:0000259" key="2">
    <source>
        <dbReference type="Pfam" id="PF04471"/>
    </source>
</evidence>
<organism evidence="4 5">
    <name type="scientific">Streptococcus anginosus</name>
    <dbReference type="NCBI Taxonomy" id="1328"/>
    <lineage>
        <taxon>Bacteria</taxon>
        <taxon>Bacillati</taxon>
        <taxon>Bacillota</taxon>
        <taxon>Bacilli</taxon>
        <taxon>Lactobacillales</taxon>
        <taxon>Streptococcaceae</taxon>
        <taxon>Streptococcus</taxon>
        <taxon>Streptococcus anginosus group</taxon>
    </lineage>
</organism>
<dbReference type="Proteomes" id="UP000284046">
    <property type="component" value="Unassembled WGS sequence"/>
</dbReference>
<evidence type="ECO:0000313" key="4">
    <source>
        <dbReference type="EMBL" id="RGT59954.1"/>
    </source>
</evidence>
<dbReference type="GO" id="GO:0009307">
    <property type="term" value="P:DNA restriction-modification system"/>
    <property type="evidence" value="ECO:0007669"/>
    <property type="project" value="InterPro"/>
</dbReference>
<dbReference type="Proteomes" id="UP001526076">
    <property type="component" value="Unassembled WGS sequence"/>
</dbReference>
<dbReference type="Gene3D" id="3.40.1350.10">
    <property type="match status" value="1"/>
</dbReference>
<dbReference type="PANTHER" id="PTHR30015:SF7">
    <property type="entry name" value="TYPE IV METHYL-DIRECTED RESTRICTION ENZYME ECOKMRR"/>
    <property type="match status" value="1"/>
</dbReference>
<dbReference type="InterPro" id="IPR052906">
    <property type="entry name" value="Type_IV_Methyl-Rstrct_Enzyme"/>
</dbReference>
<dbReference type="EMBL" id="JAPAHU010000017">
    <property type="protein sequence ID" value="MCW1042622.1"/>
    <property type="molecule type" value="Genomic_DNA"/>
</dbReference>
<protein>
    <submittedName>
        <fullName evidence="4">Restriction endonuclease</fullName>
    </submittedName>
</protein>
<keyword evidence="4" id="KW-0255">Endonuclease</keyword>
<dbReference type="InterPro" id="IPR007560">
    <property type="entry name" value="Restrct_endonuc_IV_Mrr"/>
</dbReference>
<proteinExistence type="predicted"/>
<comment type="caution">
    <text evidence="4">The sequence shown here is derived from an EMBL/GenBank/DDBJ whole genome shotgun (WGS) entry which is preliminary data.</text>
</comment>
<name>A0A412PLT9_STRAP</name>
<reference evidence="4 5" key="1">
    <citation type="submission" date="2018-08" db="EMBL/GenBank/DDBJ databases">
        <title>A genome reference for cultivated species of the human gut microbiota.</title>
        <authorList>
            <person name="Zou Y."/>
            <person name="Xue W."/>
            <person name="Luo G."/>
        </authorList>
    </citation>
    <scope>NUCLEOTIDE SEQUENCE [LARGE SCALE GENOMIC DNA]</scope>
    <source>
        <strain evidence="4 5">AF18-38</strain>
    </source>
</reference>
<evidence type="ECO:0000256" key="1">
    <source>
        <dbReference type="ARBA" id="ARBA00022801"/>
    </source>
</evidence>
<dbReference type="PANTHER" id="PTHR30015">
    <property type="entry name" value="MRR RESTRICTION SYSTEM PROTEIN"/>
    <property type="match status" value="1"/>
</dbReference>
<dbReference type="GO" id="GO:0003677">
    <property type="term" value="F:DNA binding"/>
    <property type="evidence" value="ECO:0007669"/>
    <property type="project" value="InterPro"/>
</dbReference>
<dbReference type="Pfam" id="PF04471">
    <property type="entry name" value="Mrr_cat"/>
    <property type="match status" value="1"/>
</dbReference>